<dbReference type="KEGG" id="ztr:MYCGRDRAFT_94973"/>
<dbReference type="AlphaFoldDB" id="F9XIF4"/>
<dbReference type="HOGENOM" id="CLU_548853_0_0_1"/>
<gene>
    <name evidence="1" type="ORF">MYCGRDRAFT_94973</name>
</gene>
<protein>
    <submittedName>
        <fullName evidence="1">Uncharacterized protein</fullName>
    </submittedName>
</protein>
<dbReference type="InParanoid" id="F9XIF4"/>
<dbReference type="Proteomes" id="UP000008062">
    <property type="component" value="Chromosome 8"/>
</dbReference>
<dbReference type="EMBL" id="CM001203">
    <property type="protein sequence ID" value="EGP84903.1"/>
    <property type="molecule type" value="Genomic_DNA"/>
</dbReference>
<name>F9XIF4_ZYMTI</name>
<evidence type="ECO:0000313" key="2">
    <source>
        <dbReference type="Proteomes" id="UP000008062"/>
    </source>
</evidence>
<dbReference type="RefSeq" id="XP_003849927.1">
    <property type="nucleotide sequence ID" value="XM_003849879.1"/>
</dbReference>
<proteinExistence type="predicted"/>
<evidence type="ECO:0000313" key="1">
    <source>
        <dbReference type="EMBL" id="EGP84903.1"/>
    </source>
</evidence>
<accession>F9XIF4</accession>
<organism evidence="1 2">
    <name type="scientific">Zymoseptoria tritici (strain CBS 115943 / IPO323)</name>
    <name type="common">Speckled leaf blotch fungus</name>
    <name type="synonym">Septoria tritici</name>
    <dbReference type="NCBI Taxonomy" id="336722"/>
    <lineage>
        <taxon>Eukaryota</taxon>
        <taxon>Fungi</taxon>
        <taxon>Dikarya</taxon>
        <taxon>Ascomycota</taxon>
        <taxon>Pezizomycotina</taxon>
        <taxon>Dothideomycetes</taxon>
        <taxon>Dothideomycetidae</taxon>
        <taxon>Mycosphaerellales</taxon>
        <taxon>Mycosphaerellaceae</taxon>
        <taxon>Zymoseptoria</taxon>
    </lineage>
</organism>
<sequence length="497" mass="56071">MSGEGVSSILPQGPTTTALLTLRERTDDRHPRQSRIRSQTNLFIDRKWYSSQISDPSGSDKETSSLHSIEANFSNHRIILRKHSILDHLDSMFPSLGQDSSSTDDHTRYLQRHHCTTTPDYLPAIADPVLLGAWLFVKLKPWGVNHCWPDDRWLDRPIRTFVRPEVEVLQLREIVYQALRKAGSSPNIINDPFFPDAIIMFTFYMSMTDGWASGLQKVEFLVLLASARMQTAASGASEAYRTTVAVDAFRTVLSRYVKSEYVLALEGMFTMAQTIMRNSAMDTIEAEFDDCGQPVWKRVYLLDSAGWYQCYKEPLLEIKCLAESIPRNIERVHEVVEDGPFLAFEDVELPASLLLNSHTISRAFFSTMLRVASTIGASLATLAPSSYLRRLIDLIDFIENLPDGLVERVKLGVCLAFDRPALVLGPAWSWAPHVRDTASSNHFAIPHDRRIGITSVEYDGHADARLDKIHVLEGSVLEVENTTWQNVVLRDTHQVPG</sequence>
<keyword evidence="2" id="KW-1185">Reference proteome</keyword>
<dbReference type="OrthoDB" id="3650127at2759"/>
<dbReference type="GeneID" id="13402721"/>
<reference evidence="1 2" key="1">
    <citation type="journal article" date="2011" name="PLoS Genet.">
        <title>Finished genome of the fungal wheat pathogen Mycosphaerella graminicola reveals dispensome structure, chromosome plasticity, and stealth pathogenesis.</title>
        <authorList>
            <person name="Goodwin S.B."/>
            <person name="Ben M'barek S."/>
            <person name="Dhillon B."/>
            <person name="Wittenberg A.H.J."/>
            <person name="Crane C.F."/>
            <person name="Hane J.K."/>
            <person name="Foster A.J."/>
            <person name="Van der Lee T.A.J."/>
            <person name="Grimwood J."/>
            <person name="Aerts A."/>
            <person name="Antoniw J."/>
            <person name="Bailey A."/>
            <person name="Bluhm B."/>
            <person name="Bowler J."/>
            <person name="Bristow J."/>
            <person name="van der Burgt A."/>
            <person name="Canto-Canche B."/>
            <person name="Churchill A.C.L."/>
            <person name="Conde-Ferraez L."/>
            <person name="Cools H.J."/>
            <person name="Coutinho P.M."/>
            <person name="Csukai M."/>
            <person name="Dehal P."/>
            <person name="De Wit P."/>
            <person name="Donzelli B."/>
            <person name="van de Geest H.C."/>
            <person name="van Ham R.C.H.J."/>
            <person name="Hammond-Kosack K.E."/>
            <person name="Henrissat B."/>
            <person name="Kilian A."/>
            <person name="Kobayashi A.K."/>
            <person name="Koopmann E."/>
            <person name="Kourmpetis Y."/>
            <person name="Kuzniar A."/>
            <person name="Lindquist E."/>
            <person name="Lombard V."/>
            <person name="Maliepaard C."/>
            <person name="Martins N."/>
            <person name="Mehrabi R."/>
            <person name="Nap J.P.H."/>
            <person name="Ponomarenko A."/>
            <person name="Rudd J.J."/>
            <person name="Salamov A."/>
            <person name="Schmutz J."/>
            <person name="Schouten H.J."/>
            <person name="Shapiro H."/>
            <person name="Stergiopoulos I."/>
            <person name="Torriani S.F.F."/>
            <person name="Tu H."/>
            <person name="de Vries R.P."/>
            <person name="Waalwijk C."/>
            <person name="Ware S.B."/>
            <person name="Wiebenga A."/>
            <person name="Zwiers L.-H."/>
            <person name="Oliver R.P."/>
            <person name="Grigoriev I.V."/>
            <person name="Kema G.H.J."/>
        </authorList>
    </citation>
    <scope>NUCLEOTIDE SEQUENCE [LARGE SCALE GENOMIC DNA]</scope>
    <source>
        <strain evidence="2">CBS 115943 / IPO323</strain>
    </source>
</reference>